<organism evidence="2 3">
    <name type="scientific">Ilyodon furcidens</name>
    <name type="common">goldbreast splitfin</name>
    <dbReference type="NCBI Taxonomy" id="33524"/>
    <lineage>
        <taxon>Eukaryota</taxon>
        <taxon>Metazoa</taxon>
        <taxon>Chordata</taxon>
        <taxon>Craniata</taxon>
        <taxon>Vertebrata</taxon>
        <taxon>Euteleostomi</taxon>
        <taxon>Actinopterygii</taxon>
        <taxon>Neopterygii</taxon>
        <taxon>Teleostei</taxon>
        <taxon>Neoteleostei</taxon>
        <taxon>Acanthomorphata</taxon>
        <taxon>Ovalentaria</taxon>
        <taxon>Atherinomorphae</taxon>
        <taxon>Cyprinodontiformes</taxon>
        <taxon>Goodeidae</taxon>
        <taxon>Ilyodon</taxon>
    </lineage>
</organism>
<accession>A0ABV0VLP2</accession>
<dbReference type="EMBL" id="JAHRIQ010109638">
    <property type="protein sequence ID" value="MEQ2257233.1"/>
    <property type="molecule type" value="Genomic_DNA"/>
</dbReference>
<reference evidence="2 3" key="1">
    <citation type="submission" date="2021-06" db="EMBL/GenBank/DDBJ databases">
        <authorList>
            <person name="Palmer J.M."/>
        </authorList>
    </citation>
    <scope>NUCLEOTIDE SEQUENCE [LARGE SCALE GENOMIC DNA]</scope>
    <source>
        <strain evidence="3">if_2019</strain>
        <tissue evidence="2">Muscle</tissue>
    </source>
</reference>
<evidence type="ECO:0000256" key="1">
    <source>
        <dbReference type="SAM" id="MobiDB-lite"/>
    </source>
</evidence>
<name>A0ABV0VLP2_9TELE</name>
<feature type="non-terminal residue" evidence="2">
    <location>
        <position position="1"/>
    </location>
</feature>
<feature type="compositionally biased region" description="Low complexity" evidence="1">
    <location>
        <begin position="93"/>
        <end position="102"/>
    </location>
</feature>
<feature type="region of interest" description="Disordered" evidence="1">
    <location>
        <begin position="71"/>
        <end position="110"/>
    </location>
</feature>
<evidence type="ECO:0000313" key="3">
    <source>
        <dbReference type="Proteomes" id="UP001482620"/>
    </source>
</evidence>
<proteinExistence type="predicted"/>
<sequence>CDGQVLLHRCSSSVSNQLGFFREWRARGRRQLVVHSVIQPRRVFHGFFCTSSLESFLKDYGNLWSLLYSPTPSPASQRNSPSLTQRSIHLPVHTPTSPSSHSGASLQKKGQHQLEITGTSLLTVRQPQTLWRRTYSPTV</sequence>
<protein>
    <submittedName>
        <fullName evidence="2">Uncharacterized protein</fullName>
    </submittedName>
</protein>
<comment type="caution">
    <text evidence="2">The sequence shown here is derived from an EMBL/GenBank/DDBJ whole genome shotgun (WGS) entry which is preliminary data.</text>
</comment>
<dbReference type="Proteomes" id="UP001482620">
    <property type="component" value="Unassembled WGS sequence"/>
</dbReference>
<gene>
    <name evidence="2" type="ORF">ILYODFUR_032685</name>
</gene>
<evidence type="ECO:0000313" key="2">
    <source>
        <dbReference type="EMBL" id="MEQ2257233.1"/>
    </source>
</evidence>
<feature type="compositionally biased region" description="Polar residues" evidence="1">
    <location>
        <begin position="71"/>
        <end position="87"/>
    </location>
</feature>
<keyword evidence="3" id="KW-1185">Reference proteome</keyword>